<dbReference type="Gene3D" id="3.40.30.10">
    <property type="entry name" value="Glutaredoxin"/>
    <property type="match status" value="1"/>
</dbReference>
<dbReference type="PANTHER" id="PTHR45663:SF11">
    <property type="entry name" value="GEO12009P1"/>
    <property type="match status" value="1"/>
</dbReference>
<evidence type="ECO:0000256" key="5">
    <source>
        <dbReference type="ARBA" id="ARBA00023284"/>
    </source>
</evidence>
<keyword evidence="2" id="KW-0813">Transport</keyword>
<dbReference type="InterPro" id="IPR036249">
    <property type="entry name" value="Thioredoxin-like_sf"/>
</dbReference>
<dbReference type="GO" id="GO:0045454">
    <property type="term" value="P:cell redox homeostasis"/>
    <property type="evidence" value="ECO:0007669"/>
    <property type="project" value="TreeGrafter"/>
</dbReference>
<dbReference type="PIRSF" id="PIRSF000077">
    <property type="entry name" value="Thioredoxin"/>
    <property type="match status" value="1"/>
</dbReference>
<dbReference type="PANTHER" id="PTHR45663">
    <property type="entry name" value="GEO12009P1"/>
    <property type="match status" value="1"/>
</dbReference>
<evidence type="ECO:0000256" key="2">
    <source>
        <dbReference type="ARBA" id="ARBA00022448"/>
    </source>
</evidence>
<dbReference type="GO" id="GO:0015035">
    <property type="term" value="F:protein-disulfide reductase activity"/>
    <property type="evidence" value="ECO:0007669"/>
    <property type="project" value="InterPro"/>
</dbReference>
<keyword evidence="5 7" id="KW-0676">Redox-active center</keyword>
<evidence type="ECO:0000313" key="9">
    <source>
        <dbReference type="EMBL" id="BAY55398.1"/>
    </source>
</evidence>
<feature type="domain" description="Thioredoxin" evidence="8">
    <location>
        <begin position="1"/>
        <end position="106"/>
    </location>
</feature>
<proteinExistence type="inferred from homology"/>
<gene>
    <name evidence="9" type="ORF">NIES2135_22210</name>
</gene>
<keyword evidence="10" id="KW-1185">Reference proteome</keyword>
<dbReference type="Pfam" id="PF00085">
    <property type="entry name" value="Thioredoxin"/>
    <property type="match status" value="1"/>
</dbReference>
<evidence type="ECO:0000313" key="10">
    <source>
        <dbReference type="Proteomes" id="UP000217895"/>
    </source>
</evidence>
<organism evidence="9 10">
    <name type="scientific">Leptolyngbya boryana NIES-2135</name>
    <dbReference type="NCBI Taxonomy" id="1973484"/>
    <lineage>
        <taxon>Bacteria</taxon>
        <taxon>Bacillati</taxon>
        <taxon>Cyanobacteriota</taxon>
        <taxon>Cyanophyceae</taxon>
        <taxon>Leptolyngbyales</taxon>
        <taxon>Leptolyngbyaceae</taxon>
        <taxon>Leptolyngbya group</taxon>
        <taxon>Leptolyngbya</taxon>
    </lineage>
</organism>
<feature type="disulfide bond" description="Redox-active" evidence="7">
    <location>
        <begin position="30"/>
        <end position="33"/>
    </location>
</feature>
<reference evidence="9 10" key="1">
    <citation type="submission" date="2017-06" db="EMBL/GenBank/DDBJ databases">
        <title>Genome sequencing of cyanobaciteial culture collection at National Institute for Environmental Studies (NIES).</title>
        <authorList>
            <person name="Hirose Y."/>
            <person name="Shimura Y."/>
            <person name="Fujisawa T."/>
            <person name="Nakamura Y."/>
            <person name="Kawachi M."/>
        </authorList>
    </citation>
    <scope>NUCLEOTIDE SEQUENCE [LARGE SCALE GENOMIC DNA]</scope>
    <source>
        <strain evidence="9 10">NIES-2135</strain>
    </source>
</reference>
<name>A0A1Z4JFE0_LEPBY</name>
<comment type="similarity">
    <text evidence="1 6">Belongs to the thioredoxin family.</text>
</comment>
<dbReference type="PRINTS" id="PR00421">
    <property type="entry name" value="THIOREDOXIN"/>
</dbReference>
<keyword evidence="4 7" id="KW-1015">Disulfide bond</keyword>
<dbReference type="GO" id="GO:0005829">
    <property type="term" value="C:cytosol"/>
    <property type="evidence" value="ECO:0007669"/>
    <property type="project" value="TreeGrafter"/>
</dbReference>
<evidence type="ECO:0000256" key="1">
    <source>
        <dbReference type="ARBA" id="ARBA00008987"/>
    </source>
</evidence>
<dbReference type="Proteomes" id="UP000217895">
    <property type="component" value="Chromosome"/>
</dbReference>
<dbReference type="InterPro" id="IPR013766">
    <property type="entry name" value="Thioredoxin_domain"/>
</dbReference>
<dbReference type="InterPro" id="IPR005746">
    <property type="entry name" value="Thioredoxin"/>
</dbReference>
<evidence type="ECO:0000256" key="3">
    <source>
        <dbReference type="ARBA" id="ARBA00022982"/>
    </source>
</evidence>
<dbReference type="PROSITE" id="PS51352">
    <property type="entry name" value="THIOREDOXIN_2"/>
    <property type="match status" value="1"/>
</dbReference>
<accession>A0A1Z4JFE0</accession>
<keyword evidence="3" id="KW-0249">Electron transport</keyword>
<evidence type="ECO:0000256" key="7">
    <source>
        <dbReference type="PIRSR" id="PIRSR000077-4"/>
    </source>
</evidence>
<dbReference type="AlphaFoldDB" id="A0A1Z4JFE0"/>
<protein>
    <recommendedName>
        <fullName evidence="6">Thioredoxin</fullName>
    </recommendedName>
</protein>
<evidence type="ECO:0000256" key="4">
    <source>
        <dbReference type="ARBA" id="ARBA00023157"/>
    </source>
</evidence>
<evidence type="ECO:0000256" key="6">
    <source>
        <dbReference type="PIRNR" id="PIRNR000077"/>
    </source>
</evidence>
<sequence>MQAGISEGAFKQEVLESTTPVLVHFWAPWCGICRLIEPSLNLLLKEWGTQLKLVGVNADENLKLASMYRITTLPTVLLFQGGQVLYRLDCYQRREELKSILQEILVPAASTARKI</sequence>
<dbReference type="SUPFAM" id="SSF52833">
    <property type="entry name" value="Thioredoxin-like"/>
    <property type="match status" value="1"/>
</dbReference>
<dbReference type="CDD" id="cd02947">
    <property type="entry name" value="TRX_family"/>
    <property type="match status" value="1"/>
</dbReference>
<dbReference type="EMBL" id="AP018203">
    <property type="protein sequence ID" value="BAY55398.1"/>
    <property type="molecule type" value="Genomic_DNA"/>
</dbReference>
<evidence type="ECO:0000259" key="8">
    <source>
        <dbReference type="PROSITE" id="PS51352"/>
    </source>
</evidence>